<evidence type="ECO:0000313" key="3">
    <source>
        <dbReference type="Proteomes" id="UP001418222"/>
    </source>
</evidence>
<evidence type="ECO:0000313" key="2">
    <source>
        <dbReference type="EMBL" id="KAK8943125.1"/>
    </source>
</evidence>
<keyword evidence="1" id="KW-0472">Membrane</keyword>
<dbReference type="GO" id="GO:1900150">
    <property type="term" value="P:regulation of defense response to fungus"/>
    <property type="evidence" value="ECO:0007669"/>
    <property type="project" value="InterPro"/>
</dbReference>
<feature type="transmembrane region" description="Helical" evidence="1">
    <location>
        <begin position="12"/>
        <end position="32"/>
    </location>
</feature>
<keyword evidence="1" id="KW-1133">Transmembrane helix</keyword>
<dbReference type="Gene3D" id="3.30.70.100">
    <property type="match status" value="1"/>
</dbReference>
<comment type="caution">
    <text evidence="2">The sequence shown here is derived from an EMBL/GenBank/DDBJ whole genome shotgun (WGS) entry which is preliminary data.</text>
</comment>
<gene>
    <name evidence="2" type="ORF">KSP39_PZI009216</name>
</gene>
<keyword evidence="1" id="KW-0812">Transmembrane</keyword>
<proteinExistence type="predicted"/>
<sequence length="218" mass="24072">MCTSVSLASYYIFMFPLTLFFCSSAFSSLGAGKSEIMAGLILEVDLQCNLCKKKIKKVLRKLEDREEILPPKYNEEDGTVTVTGPFDPKKLSKKLCCKACKVIKKITILVEKPDKPPPPSCGSHPPDPPVSPEKPKPECIYLYPYPYPYPQPCSYPCPVVWPLIPLCRCNGSCQCKSIVDPPPAVHPAPAPICATPCYDGCRSCRFICEEEPSACSIM</sequence>
<evidence type="ECO:0000256" key="1">
    <source>
        <dbReference type="SAM" id="Phobius"/>
    </source>
</evidence>
<dbReference type="Proteomes" id="UP001418222">
    <property type="component" value="Unassembled WGS sequence"/>
</dbReference>
<reference evidence="2 3" key="1">
    <citation type="journal article" date="2022" name="Nat. Plants">
        <title>Genomes of leafy and leafless Platanthera orchids illuminate the evolution of mycoheterotrophy.</title>
        <authorList>
            <person name="Li M.H."/>
            <person name="Liu K.W."/>
            <person name="Li Z."/>
            <person name="Lu H.C."/>
            <person name="Ye Q.L."/>
            <person name="Zhang D."/>
            <person name="Wang J.Y."/>
            <person name="Li Y.F."/>
            <person name="Zhong Z.M."/>
            <person name="Liu X."/>
            <person name="Yu X."/>
            <person name="Liu D.K."/>
            <person name="Tu X.D."/>
            <person name="Liu B."/>
            <person name="Hao Y."/>
            <person name="Liao X.Y."/>
            <person name="Jiang Y.T."/>
            <person name="Sun W.H."/>
            <person name="Chen J."/>
            <person name="Chen Y.Q."/>
            <person name="Ai Y."/>
            <person name="Zhai J.W."/>
            <person name="Wu S.S."/>
            <person name="Zhou Z."/>
            <person name="Hsiao Y.Y."/>
            <person name="Wu W.L."/>
            <person name="Chen Y.Y."/>
            <person name="Lin Y.F."/>
            <person name="Hsu J.L."/>
            <person name="Li C.Y."/>
            <person name="Wang Z.W."/>
            <person name="Zhao X."/>
            <person name="Zhong W.Y."/>
            <person name="Ma X.K."/>
            <person name="Ma L."/>
            <person name="Huang J."/>
            <person name="Chen G.Z."/>
            <person name="Huang M.Z."/>
            <person name="Huang L."/>
            <person name="Peng D.H."/>
            <person name="Luo Y.B."/>
            <person name="Zou S.Q."/>
            <person name="Chen S.P."/>
            <person name="Lan S."/>
            <person name="Tsai W.C."/>
            <person name="Van de Peer Y."/>
            <person name="Liu Z.J."/>
        </authorList>
    </citation>
    <scope>NUCLEOTIDE SEQUENCE [LARGE SCALE GENOMIC DNA]</scope>
    <source>
        <strain evidence="2">Lor287</strain>
    </source>
</reference>
<dbReference type="PANTHER" id="PTHR47488">
    <property type="entry name" value="HEAVY METAL TRANSPORT/DETOXIFICATION SUPERFAMILY PROTEIN"/>
    <property type="match status" value="1"/>
</dbReference>
<organism evidence="2 3">
    <name type="scientific">Platanthera zijinensis</name>
    <dbReference type="NCBI Taxonomy" id="2320716"/>
    <lineage>
        <taxon>Eukaryota</taxon>
        <taxon>Viridiplantae</taxon>
        <taxon>Streptophyta</taxon>
        <taxon>Embryophyta</taxon>
        <taxon>Tracheophyta</taxon>
        <taxon>Spermatophyta</taxon>
        <taxon>Magnoliopsida</taxon>
        <taxon>Liliopsida</taxon>
        <taxon>Asparagales</taxon>
        <taxon>Orchidaceae</taxon>
        <taxon>Orchidoideae</taxon>
        <taxon>Orchideae</taxon>
        <taxon>Orchidinae</taxon>
        <taxon>Platanthera</taxon>
    </lineage>
</organism>
<dbReference type="PANTHER" id="PTHR47488:SF7">
    <property type="entry name" value="HEAVY METAL TRANSPORT_DETOXIFICATION SUPERFAMILY PROTEIN"/>
    <property type="match status" value="1"/>
</dbReference>
<accession>A0AAP0G851</accession>
<dbReference type="SUPFAM" id="SSF55008">
    <property type="entry name" value="HMA, heavy metal-associated domain"/>
    <property type="match status" value="1"/>
</dbReference>
<keyword evidence="3" id="KW-1185">Reference proteome</keyword>
<dbReference type="InterPro" id="IPR044169">
    <property type="entry name" value="PI21"/>
</dbReference>
<dbReference type="GO" id="GO:0046872">
    <property type="term" value="F:metal ion binding"/>
    <property type="evidence" value="ECO:0007669"/>
    <property type="project" value="InterPro"/>
</dbReference>
<dbReference type="InterPro" id="IPR036163">
    <property type="entry name" value="HMA_dom_sf"/>
</dbReference>
<dbReference type="AlphaFoldDB" id="A0AAP0G851"/>
<dbReference type="EMBL" id="JBBWWQ010000007">
    <property type="protein sequence ID" value="KAK8943125.1"/>
    <property type="molecule type" value="Genomic_DNA"/>
</dbReference>
<protein>
    <submittedName>
        <fullName evidence="2">Uncharacterized protein</fullName>
    </submittedName>
</protein>
<name>A0AAP0G851_9ASPA</name>